<feature type="domain" description="NAD-dependent epimerase/dehydratase" evidence="1">
    <location>
        <begin position="6"/>
        <end position="161"/>
    </location>
</feature>
<dbReference type="Proteomes" id="UP000192610">
    <property type="component" value="Unassembled WGS sequence"/>
</dbReference>
<dbReference type="InterPro" id="IPR036291">
    <property type="entry name" value="NAD(P)-bd_dom_sf"/>
</dbReference>
<evidence type="ECO:0000259" key="2">
    <source>
        <dbReference type="Pfam" id="PF08338"/>
    </source>
</evidence>
<reference evidence="4" key="1">
    <citation type="submission" date="2016-04" db="EMBL/GenBank/DDBJ databases">
        <authorList>
            <person name="Chen L."/>
            <person name="Zhuang W."/>
            <person name="Wang G."/>
        </authorList>
    </citation>
    <scope>NUCLEOTIDE SEQUENCE [LARGE SCALE GENOMIC DNA]</scope>
    <source>
        <strain evidence="4">17621</strain>
    </source>
</reference>
<organism evidence="3 4">
    <name type="scientific">Niastella yeongjuensis</name>
    <dbReference type="NCBI Taxonomy" id="354355"/>
    <lineage>
        <taxon>Bacteria</taxon>
        <taxon>Pseudomonadati</taxon>
        <taxon>Bacteroidota</taxon>
        <taxon>Chitinophagia</taxon>
        <taxon>Chitinophagales</taxon>
        <taxon>Chitinophagaceae</taxon>
        <taxon>Niastella</taxon>
    </lineage>
</organism>
<dbReference type="STRING" id="354355.SAMN05660816_01385"/>
<protein>
    <submittedName>
        <fullName evidence="3">Epimerase</fullName>
    </submittedName>
</protein>
<dbReference type="EMBL" id="LVXG01000023">
    <property type="protein sequence ID" value="OQP47207.1"/>
    <property type="molecule type" value="Genomic_DNA"/>
</dbReference>
<dbReference type="OrthoDB" id="9801773at2"/>
<proteinExistence type="predicted"/>
<dbReference type="PANTHER" id="PTHR11092">
    <property type="entry name" value="SUGAR NUCLEOTIDE EPIMERASE RELATED"/>
    <property type="match status" value="1"/>
</dbReference>
<evidence type="ECO:0000313" key="4">
    <source>
        <dbReference type="Proteomes" id="UP000192610"/>
    </source>
</evidence>
<sequence>MKHKKIVIAGGTGFIGQAMARYFGKDNHVILLSRHSVNKQQNNHTNKLIRAEDGYNITYWRWDGIHVEKHWLQDIDGADVVINLAGKSVNCRYTEKNKQQIIDSRTQSTKAIGDAIRQTVVPPKLWINAASATIYQHTLDKPNDEYTGLISDARKDNMPYSFFDRLRYRYKKFSARLRHGKYSAAYEAPDKDFSVQVCHQWENSFFDQRTPFTRKIGLRIGIALGPGSIMTPFYNLINAGLGGQQGNGHQMFSWLHIEDLCRLVDWCYEQKEMEGIYNCCTPNAVSNAHFMKTLRTLKGKRSGLPVYTWLLELGAALIGTESEMVLKSRWAYPAKLLQSGFSFKYNELEHALTNIVRNTQGNE</sequence>
<gene>
    <name evidence="3" type="ORF">A4H97_06795</name>
</gene>
<feature type="domain" description="DUF1731" evidence="2">
    <location>
        <begin position="310"/>
        <end position="355"/>
    </location>
</feature>
<name>A0A1V9EM43_9BACT</name>
<dbReference type="SUPFAM" id="SSF51735">
    <property type="entry name" value="NAD(P)-binding Rossmann-fold domains"/>
    <property type="match status" value="1"/>
</dbReference>
<comment type="caution">
    <text evidence="3">The sequence shown here is derived from an EMBL/GenBank/DDBJ whole genome shotgun (WGS) entry which is preliminary data.</text>
</comment>
<dbReference type="AlphaFoldDB" id="A0A1V9EM43"/>
<dbReference type="PANTHER" id="PTHR11092:SF0">
    <property type="entry name" value="EPIMERASE FAMILY PROTEIN SDR39U1"/>
    <property type="match status" value="1"/>
</dbReference>
<dbReference type="Gene3D" id="3.40.50.720">
    <property type="entry name" value="NAD(P)-binding Rossmann-like Domain"/>
    <property type="match status" value="1"/>
</dbReference>
<dbReference type="InterPro" id="IPR013549">
    <property type="entry name" value="DUF1731"/>
</dbReference>
<dbReference type="RefSeq" id="WP_081201212.1">
    <property type="nucleotide sequence ID" value="NZ_FOCZ01000002.1"/>
</dbReference>
<dbReference type="InterPro" id="IPR001509">
    <property type="entry name" value="Epimerase_deHydtase"/>
</dbReference>
<keyword evidence="4" id="KW-1185">Reference proteome</keyword>
<evidence type="ECO:0000313" key="3">
    <source>
        <dbReference type="EMBL" id="OQP47207.1"/>
    </source>
</evidence>
<dbReference type="Pfam" id="PF01370">
    <property type="entry name" value="Epimerase"/>
    <property type="match status" value="1"/>
</dbReference>
<accession>A0A1V9EM43</accession>
<evidence type="ECO:0000259" key="1">
    <source>
        <dbReference type="Pfam" id="PF01370"/>
    </source>
</evidence>
<dbReference type="Pfam" id="PF08338">
    <property type="entry name" value="DUF1731"/>
    <property type="match status" value="1"/>
</dbReference>